<dbReference type="AlphaFoldDB" id="A0A3R7PBW1"/>
<gene>
    <name evidence="2" type="ORF">C7M84_015787</name>
</gene>
<organism evidence="2 3">
    <name type="scientific">Penaeus vannamei</name>
    <name type="common">Whiteleg shrimp</name>
    <name type="synonym">Litopenaeus vannamei</name>
    <dbReference type="NCBI Taxonomy" id="6689"/>
    <lineage>
        <taxon>Eukaryota</taxon>
        <taxon>Metazoa</taxon>
        <taxon>Ecdysozoa</taxon>
        <taxon>Arthropoda</taxon>
        <taxon>Crustacea</taxon>
        <taxon>Multicrustacea</taxon>
        <taxon>Malacostraca</taxon>
        <taxon>Eumalacostraca</taxon>
        <taxon>Eucarida</taxon>
        <taxon>Decapoda</taxon>
        <taxon>Dendrobranchiata</taxon>
        <taxon>Penaeoidea</taxon>
        <taxon>Penaeidae</taxon>
        <taxon>Penaeus</taxon>
    </lineage>
</organism>
<feature type="compositionally biased region" description="Polar residues" evidence="1">
    <location>
        <begin position="49"/>
        <end position="86"/>
    </location>
</feature>
<name>A0A3R7PBW1_PENVA</name>
<keyword evidence="3" id="KW-1185">Reference proteome</keyword>
<dbReference type="Gene3D" id="3.30.40.10">
    <property type="entry name" value="Zinc/RING finger domain, C3HC4 (zinc finger)"/>
    <property type="match status" value="1"/>
</dbReference>
<dbReference type="EMBL" id="QCYY01002975">
    <property type="protein sequence ID" value="ROT66218.1"/>
    <property type="molecule type" value="Genomic_DNA"/>
</dbReference>
<feature type="non-terminal residue" evidence="2">
    <location>
        <position position="131"/>
    </location>
</feature>
<feature type="compositionally biased region" description="Polar residues" evidence="1">
    <location>
        <begin position="28"/>
        <end position="40"/>
    </location>
</feature>
<evidence type="ECO:0000313" key="3">
    <source>
        <dbReference type="Proteomes" id="UP000283509"/>
    </source>
</evidence>
<evidence type="ECO:0000313" key="2">
    <source>
        <dbReference type="EMBL" id="ROT66218.1"/>
    </source>
</evidence>
<accession>A0A3R7PBW1</accession>
<dbReference type="Proteomes" id="UP000283509">
    <property type="component" value="Unassembled WGS sequence"/>
</dbReference>
<protein>
    <submittedName>
        <fullName evidence="2">Uncharacterized protein</fullName>
    </submittedName>
</protein>
<feature type="compositionally biased region" description="Basic and acidic residues" evidence="1">
    <location>
        <begin position="109"/>
        <end position="131"/>
    </location>
</feature>
<comment type="caution">
    <text evidence="2">The sequence shown here is derived from an EMBL/GenBank/DDBJ whole genome shotgun (WGS) entry which is preliminary data.</text>
</comment>
<dbReference type="InterPro" id="IPR013083">
    <property type="entry name" value="Znf_RING/FYVE/PHD"/>
</dbReference>
<proteinExistence type="predicted"/>
<feature type="region of interest" description="Disordered" evidence="1">
    <location>
        <begin position="1"/>
        <end position="131"/>
    </location>
</feature>
<sequence length="131" mass="13962">MLNKARGNVDKKTGIFRQGSMGQEPGGHTNSLGSGLNTHMTPDKLGPLGNSQPWPSPATQGPTNTTQGLPHSTSPHAGNKGPTNTPDVDLSQLSEEERAIIESVMAKAQEMETHDTPAKRSADEAQRLRLE</sequence>
<reference evidence="2 3" key="1">
    <citation type="submission" date="2018-04" db="EMBL/GenBank/DDBJ databases">
        <authorList>
            <person name="Zhang X."/>
            <person name="Yuan J."/>
            <person name="Li F."/>
            <person name="Xiang J."/>
        </authorList>
    </citation>
    <scope>NUCLEOTIDE SEQUENCE [LARGE SCALE GENOMIC DNA]</scope>
    <source>
        <tissue evidence="2">Muscle</tissue>
    </source>
</reference>
<evidence type="ECO:0000256" key="1">
    <source>
        <dbReference type="SAM" id="MobiDB-lite"/>
    </source>
</evidence>
<reference evidence="2 3" key="2">
    <citation type="submission" date="2019-01" db="EMBL/GenBank/DDBJ databases">
        <title>The decoding of complex shrimp genome reveals the adaptation for benthos swimmer, frequently molting mechanism and breeding impact on genome.</title>
        <authorList>
            <person name="Sun Y."/>
            <person name="Gao Y."/>
            <person name="Yu Y."/>
        </authorList>
    </citation>
    <scope>NUCLEOTIDE SEQUENCE [LARGE SCALE GENOMIC DNA]</scope>
    <source>
        <tissue evidence="2">Muscle</tissue>
    </source>
</reference>